<dbReference type="EMBL" id="CP114413">
    <property type="protein sequence ID" value="WAZ22753.1"/>
    <property type="molecule type" value="Genomic_DNA"/>
</dbReference>
<protein>
    <submittedName>
        <fullName evidence="1">DUF6461 domain-containing protein</fullName>
    </submittedName>
</protein>
<dbReference type="RefSeq" id="WP_269660352.1">
    <property type="nucleotide sequence ID" value="NZ_CP114413.1"/>
</dbReference>
<evidence type="ECO:0000313" key="1">
    <source>
        <dbReference type="EMBL" id="WAZ22753.1"/>
    </source>
</evidence>
<name>A0ABY7KE11_9ACTN</name>
<organism evidence="1 2">
    <name type="scientific">Streptomyces cinnabarinus</name>
    <dbReference type="NCBI Taxonomy" id="67287"/>
    <lineage>
        <taxon>Bacteria</taxon>
        <taxon>Bacillati</taxon>
        <taxon>Actinomycetota</taxon>
        <taxon>Actinomycetes</taxon>
        <taxon>Kitasatosporales</taxon>
        <taxon>Streptomycetaceae</taxon>
        <taxon>Streptomyces</taxon>
    </lineage>
</organism>
<evidence type="ECO:0000313" key="2">
    <source>
        <dbReference type="Proteomes" id="UP001164439"/>
    </source>
</evidence>
<dbReference type="InterPro" id="IPR045592">
    <property type="entry name" value="DUF6461"/>
</dbReference>
<proteinExistence type="predicted"/>
<dbReference type="Proteomes" id="UP001164439">
    <property type="component" value="Chromosome"/>
</dbReference>
<reference evidence="1" key="1">
    <citation type="submission" date="2022-12" db="EMBL/GenBank/DDBJ databases">
        <authorList>
            <person name="Ruckert C."/>
            <person name="Busche T."/>
            <person name="Kalinowski J."/>
            <person name="Wittmann C."/>
        </authorList>
    </citation>
    <scope>NUCLEOTIDE SEQUENCE</scope>
    <source>
        <strain evidence="1">DSM 40467</strain>
    </source>
</reference>
<keyword evidence="2" id="KW-1185">Reference proteome</keyword>
<sequence>MTPDLPRGPKCGGTASWEDLVARYAWADADELDAYTFSVSAGKTENEVIRAFGGDPEASRLMTFAEASEEQAAHIYKDYELLRVLTVGRHVITMEWGYHGSIPEIARRTSADGGEFFSVHQSVNARYQVMHAFDGHVDGMFDPFEMEDAAWMDPEPEVPTWAQGVAFHMGTLCSESFALMERTMGVTIDPGWLDTALRTVLLASPAELFGQSERHGSHERGMG</sequence>
<gene>
    <name evidence="1" type="ORF">STRCI_004044</name>
</gene>
<accession>A0ABY7KE11</accession>
<dbReference type="Pfam" id="PF20062">
    <property type="entry name" value="DUF6461"/>
    <property type="match status" value="1"/>
</dbReference>